<evidence type="ECO:0000313" key="2">
    <source>
        <dbReference type="EMBL" id="KAH7041576.1"/>
    </source>
</evidence>
<feature type="region of interest" description="Disordered" evidence="1">
    <location>
        <begin position="187"/>
        <end position="213"/>
    </location>
</feature>
<proteinExistence type="predicted"/>
<dbReference type="RefSeq" id="XP_046019631.1">
    <property type="nucleotide sequence ID" value="XM_046150170.1"/>
</dbReference>
<name>A0A9P9BV21_9PEZI</name>
<keyword evidence="3" id="KW-1185">Reference proteome</keyword>
<dbReference type="AlphaFoldDB" id="A0A9P9BV21"/>
<reference evidence="2" key="1">
    <citation type="journal article" date="2021" name="Nat. Commun.">
        <title>Genetic determinants of endophytism in the Arabidopsis root mycobiome.</title>
        <authorList>
            <person name="Mesny F."/>
            <person name="Miyauchi S."/>
            <person name="Thiergart T."/>
            <person name="Pickel B."/>
            <person name="Atanasova L."/>
            <person name="Karlsson M."/>
            <person name="Huettel B."/>
            <person name="Barry K.W."/>
            <person name="Haridas S."/>
            <person name="Chen C."/>
            <person name="Bauer D."/>
            <person name="Andreopoulos W."/>
            <person name="Pangilinan J."/>
            <person name="LaButti K."/>
            <person name="Riley R."/>
            <person name="Lipzen A."/>
            <person name="Clum A."/>
            <person name="Drula E."/>
            <person name="Henrissat B."/>
            <person name="Kohler A."/>
            <person name="Grigoriev I.V."/>
            <person name="Martin F.M."/>
            <person name="Hacquard S."/>
        </authorList>
    </citation>
    <scope>NUCLEOTIDE SEQUENCE</scope>
    <source>
        <strain evidence="2">MPI-CAGE-CH-0230</strain>
    </source>
</reference>
<comment type="caution">
    <text evidence="2">The sequence shown here is derived from an EMBL/GenBank/DDBJ whole genome shotgun (WGS) entry which is preliminary data.</text>
</comment>
<sequence>MGSIPARNRTELLRQQHIAQQQQKKPASNKDDTVLRPIITSINGNVAWIVSVPRPAGASPPSTKAYYHVVVDPWFGEPAIFVHKFVLAMTLATPPAMKNKEDVEQAIREIEAAAAAAAGGAKMSTAKEKEQLVDAFVVTGGVEHAMRTSMTQFSPSIPVFVAKLSYENVRAWNYFDKVVFLEPFVPSTPAADDDDDDDDSGTSTKGTWSSANSGAPMPEWLTILSLKVDAFNNFAIALVTASGGAASAPGSGTEQQQQGEAIILAPHGVYSGEPALTALLTPAPSPDNSATGGDVANGALARPPLPPRVLAYLGPFKDSYSLGMRTLCGVTEVLCMAQAFQDGIKYYVHNGDLPEGDLLYGGLLSYSLRDDPKTLEWGVEQLRSGKGGDGVVYGAEAELKVPEEVVVGNGESRVLV</sequence>
<accession>A0A9P9BV21</accession>
<organism evidence="2 3">
    <name type="scientific">Microdochium trichocladiopsis</name>
    <dbReference type="NCBI Taxonomy" id="1682393"/>
    <lineage>
        <taxon>Eukaryota</taxon>
        <taxon>Fungi</taxon>
        <taxon>Dikarya</taxon>
        <taxon>Ascomycota</taxon>
        <taxon>Pezizomycotina</taxon>
        <taxon>Sordariomycetes</taxon>
        <taxon>Xylariomycetidae</taxon>
        <taxon>Xylariales</taxon>
        <taxon>Microdochiaceae</taxon>
        <taxon>Microdochium</taxon>
    </lineage>
</organism>
<dbReference type="Proteomes" id="UP000756346">
    <property type="component" value="Unassembled WGS sequence"/>
</dbReference>
<evidence type="ECO:0000313" key="3">
    <source>
        <dbReference type="Proteomes" id="UP000756346"/>
    </source>
</evidence>
<feature type="compositionally biased region" description="Acidic residues" evidence="1">
    <location>
        <begin position="191"/>
        <end position="200"/>
    </location>
</feature>
<dbReference type="GeneID" id="70179716"/>
<feature type="compositionally biased region" description="Polar residues" evidence="1">
    <location>
        <begin position="201"/>
        <end position="213"/>
    </location>
</feature>
<gene>
    <name evidence="2" type="ORF">B0I36DRAFT_24562</name>
</gene>
<evidence type="ECO:0000256" key="1">
    <source>
        <dbReference type="SAM" id="MobiDB-lite"/>
    </source>
</evidence>
<dbReference type="OrthoDB" id="9971601at2759"/>
<protein>
    <submittedName>
        <fullName evidence="2">Uncharacterized protein</fullName>
    </submittedName>
</protein>
<dbReference type="EMBL" id="JAGTJQ010000001">
    <property type="protein sequence ID" value="KAH7041576.1"/>
    <property type="molecule type" value="Genomic_DNA"/>
</dbReference>